<dbReference type="InterPro" id="IPR050109">
    <property type="entry name" value="HTH-type_TetR-like_transc_reg"/>
</dbReference>
<dbReference type="EMBL" id="FNRT01000002">
    <property type="protein sequence ID" value="SEC22085.1"/>
    <property type="molecule type" value="Genomic_DNA"/>
</dbReference>
<dbReference type="Pfam" id="PF00440">
    <property type="entry name" value="TetR_N"/>
    <property type="match status" value="1"/>
</dbReference>
<evidence type="ECO:0000313" key="5">
    <source>
        <dbReference type="Proteomes" id="UP000198742"/>
    </source>
</evidence>
<dbReference type="OrthoDB" id="4726108at2"/>
<evidence type="ECO:0000259" key="3">
    <source>
        <dbReference type="PROSITE" id="PS50977"/>
    </source>
</evidence>
<dbReference type="GO" id="GO:0006355">
    <property type="term" value="P:regulation of DNA-templated transcription"/>
    <property type="evidence" value="ECO:0007669"/>
    <property type="project" value="UniProtKB-ARBA"/>
</dbReference>
<protein>
    <submittedName>
        <fullName evidence="4">DNA-binding transcriptional regulator, AcrR family</fullName>
    </submittedName>
</protein>
<feature type="DNA-binding region" description="H-T-H motif" evidence="2">
    <location>
        <begin position="29"/>
        <end position="48"/>
    </location>
</feature>
<dbReference type="PANTHER" id="PTHR30328:SF54">
    <property type="entry name" value="HTH-TYPE TRANSCRIPTIONAL REPRESSOR SCO4008"/>
    <property type="match status" value="1"/>
</dbReference>
<dbReference type="InterPro" id="IPR009057">
    <property type="entry name" value="Homeodomain-like_sf"/>
</dbReference>
<proteinExistence type="predicted"/>
<dbReference type="GO" id="GO:0003677">
    <property type="term" value="F:DNA binding"/>
    <property type="evidence" value="ECO:0007669"/>
    <property type="project" value="UniProtKB-UniRule"/>
</dbReference>
<dbReference type="SUPFAM" id="SSF48498">
    <property type="entry name" value="Tetracyclin repressor-like, C-terminal domain"/>
    <property type="match status" value="1"/>
</dbReference>
<gene>
    <name evidence="4" type="ORF">SAMN04489844_1901</name>
</gene>
<dbReference type="InterPro" id="IPR036271">
    <property type="entry name" value="Tet_transcr_reg_TetR-rel_C_sf"/>
</dbReference>
<dbReference type="PANTHER" id="PTHR30328">
    <property type="entry name" value="TRANSCRIPTIONAL REPRESSOR"/>
    <property type="match status" value="1"/>
</dbReference>
<dbReference type="Gene3D" id="1.10.357.10">
    <property type="entry name" value="Tetracycline Repressor, domain 2"/>
    <property type="match status" value="1"/>
</dbReference>
<keyword evidence="1 2" id="KW-0238">DNA-binding</keyword>
<evidence type="ECO:0000256" key="2">
    <source>
        <dbReference type="PROSITE-ProRule" id="PRU00335"/>
    </source>
</evidence>
<dbReference type="AlphaFoldDB" id="A0A1H4QR55"/>
<dbReference type="Proteomes" id="UP000198742">
    <property type="component" value="Unassembled WGS sequence"/>
</dbReference>
<dbReference type="STRING" id="402596.SAMN04489844_1901"/>
<dbReference type="PRINTS" id="PR00455">
    <property type="entry name" value="HTHTETR"/>
</dbReference>
<dbReference type="PROSITE" id="PS50977">
    <property type="entry name" value="HTH_TETR_2"/>
    <property type="match status" value="1"/>
</dbReference>
<dbReference type="InterPro" id="IPR001647">
    <property type="entry name" value="HTH_TetR"/>
</dbReference>
<organism evidence="4 5">
    <name type="scientific">Nocardioides exalbidus</name>
    <dbReference type="NCBI Taxonomy" id="402596"/>
    <lineage>
        <taxon>Bacteria</taxon>
        <taxon>Bacillati</taxon>
        <taxon>Actinomycetota</taxon>
        <taxon>Actinomycetes</taxon>
        <taxon>Propionibacteriales</taxon>
        <taxon>Nocardioidaceae</taxon>
        <taxon>Nocardioides</taxon>
    </lineage>
</organism>
<dbReference type="Pfam" id="PF17926">
    <property type="entry name" value="TetR_C_21"/>
    <property type="match status" value="1"/>
</dbReference>
<feature type="domain" description="HTH tetR-type" evidence="3">
    <location>
        <begin position="6"/>
        <end position="66"/>
    </location>
</feature>
<evidence type="ECO:0000313" key="4">
    <source>
        <dbReference type="EMBL" id="SEC22085.1"/>
    </source>
</evidence>
<evidence type="ECO:0000256" key="1">
    <source>
        <dbReference type="ARBA" id="ARBA00023125"/>
    </source>
</evidence>
<name>A0A1H4QR55_9ACTN</name>
<dbReference type="RefSeq" id="WP_090968890.1">
    <property type="nucleotide sequence ID" value="NZ_FNRT01000002.1"/>
</dbReference>
<accession>A0A1H4QR55</accession>
<dbReference type="InterPro" id="IPR041467">
    <property type="entry name" value="Sco4008_C"/>
</dbReference>
<reference evidence="5" key="1">
    <citation type="submission" date="2016-10" db="EMBL/GenBank/DDBJ databases">
        <authorList>
            <person name="Varghese N."/>
            <person name="Submissions S."/>
        </authorList>
    </citation>
    <scope>NUCLEOTIDE SEQUENCE [LARGE SCALE GENOMIC DNA]</scope>
    <source>
        <strain evidence="5">DSM 22017</strain>
    </source>
</reference>
<sequence length="193" mass="20926">MGEKGAATRARILEAARVEFAEFGFAGARVDRIAERAQANKAQLYSYFGNKDALFDAVLDDALVSIVDAVPIDAADLPGYAVRLYDHYLDEPWVIRLATWTRLERRPSGPLTPEPMPREPEKLAAIAAAQEDGLVDPTLSPAEVFGTVIALSMTWSPASTTFAATADDAVPEHDRRRAVLRTIVARAFAPTSG</sequence>
<dbReference type="SUPFAM" id="SSF46689">
    <property type="entry name" value="Homeodomain-like"/>
    <property type="match status" value="1"/>
</dbReference>
<keyword evidence="5" id="KW-1185">Reference proteome</keyword>